<dbReference type="Pfam" id="PF03171">
    <property type="entry name" value="2OG-FeII_Oxy"/>
    <property type="match status" value="1"/>
</dbReference>
<dbReference type="SUPFAM" id="SSF51197">
    <property type="entry name" value="Clavaminate synthase-like"/>
    <property type="match status" value="1"/>
</dbReference>
<keyword evidence="2" id="KW-0560">Oxidoreductase</keyword>
<proteinExistence type="inferred from homology"/>
<dbReference type="InterPro" id="IPR044861">
    <property type="entry name" value="IPNS-like_FE2OG_OXY"/>
</dbReference>
<dbReference type="PRINTS" id="PR00682">
    <property type="entry name" value="IPNSYNTHASE"/>
</dbReference>
<dbReference type="HOGENOM" id="CLU_010119_6_0_1"/>
<keyword evidence="2" id="KW-0479">Metal-binding</keyword>
<dbReference type="AlphaFoldDB" id="A0A074XLG3"/>
<dbReference type="RefSeq" id="XP_029759039.1">
    <property type="nucleotide sequence ID" value="XM_029910134.1"/>
</dbReference>
<dbReference type="PANTHER" id="PTHR47990">
    <property type="entry name" value="2-OXOGLUTARATE (2OG) AND FE(II)-DEPENDENT OXYGENASE SUPERFAMILY PROTEIN-RELATED"/>
    <property type="match status" value="1"/>
</dbReference>
<dbReference type="EMBL" id="KL584986">
    <property type="protein sequence ID" value="KEQ82852.1"/>
    <property type="molecule type" value="Genomic_DNA"/>
</dbReference>
<feature type="domain" description="Fe2OG dioxygenase" evidence="3">
    <location>
        <begin position="173"/>
        <end position="277"/>
    </location>
</feature>
<organism evidence="4 5">
    <name type="scientific">Aureobasidium pullulans EXF-150</name>
    <dbReference type="NCBI Taxonomy" id="1043002"/>
    <lineage>
        <taxon>Eukaryota</taxon>
        <taxon>Fungi</taxon>
        <taxon>Dikarya</taxon>
        <taxon>Ascomycota</taxon>
        <taxon>Pezizomycotina</taxon>
        <taxon>Dothideomycetes</taxon>
        <taxon>Dothideomycetidae</taxon>
        <taxon>Dothideales</taxon>
        <taxon>Saccotheciaceae</taxon>
        <taxon>Aureobasidium</taxon>
    </lineage>
</organism>
<reference evidence="4 5" key="1">
    <citation type="journal article" date="2014" name="BMC Genomics">
        <title>Genome sequencing of four Aureobasidium pullulans varieties: biotechnological potential, stress tolerance, and description of new species.</title>
        <authorList>
            <person name="Gostin Ar C."/>
            <person name="Ohm R.A."/>
            <person name="Kogej T."/>
            <person name="Sonjak S."/>
            <person name="Turk M."/>
            <person name="Zajc J."/>
            <person name="Zalar P."/>
            <person name="Grube M."/>
            <person name="Sun H."/>
            <person name="Han J."/>
            <person name="Sharma A."/>
            <person name="Chiniquy J."/>
            <person name="Ngan C.Y."/>
            <person name="Lipzen A."/>
            <person name="Barry K."/>
            <person name="Grigoriev I.V."/>
            <person name="Gunde-Cimerman N."/>
        </authorList>
    </citation>
    <scope>NUCLEOTIDE SEQUENCE [LARGE SCALE GENOMIC DNA]</scope>
    <source>
        <strain evidence="4 5">EXF-150</strain>
    </source>
</reference>
<name>A0A074XLG3_AURPU</name>
<dbReference type="GO" id="GO:0051213">
    <property type="term" value="F:dioxygenase activity"/>
    <property type="evidence" value="ECO:0007669"/>
    <property type="project" value="UniProtKB-KW"/>
</dbReference>
<dbReference type="InterPro" id="IPR027443">
    <property type="entry name" value="IPNS-like_sf"/>
</dbReference>
<evidence type="ECO:0000259" key="3">
    <source>
        <dbReference type="PROSITE" id="PS51471"/>
    </source>
</evidence>
<evidence type="ECO:0000256" key="2">
    <source>
        <dbReference type="RuleBase" id="RU003682"/>
    </source>
</evidence>
<dbReference type="STRING" id="1043002.A0A074XLG3"/>
<accession>A0A074XLG3</accession>
<sequence>MSTIQIPVIDFSAFLDPASSDDAKLETAQELDEACRSVGFFYLSNHGIDASMFAEMLSNAKEFFTTASSEEKDEIKVKPSGEGSGDDSRGYRIVERADAGYEALDFLRELDTEGPPYTKGLGRNQWPKTPANLQSVAEDYASRLVALGVAIMKAFALALGVSEDVFASRVDQSFWQLRMAAYPGVSGEVDSSKSGLYQHSDFGILTFLLTDEHKGSLKVLAPNGEDWMSADPIPGTLICNIGDMLSVWTDGIYKSTQHKVIHASKDMRVSIPFFFDPNWDARIEPVLGNADVKSKAEGVNYKDIFTGAIKYPY</sequence>
<dbReference type="InterPro" id="IPR005123">
    <property type="entry name" value="Oxoglu/Fe-dep_dioxygenase_dom"/>
</dbReference>
<dbReference type="Pfam" id="PF14226">
    <property type="entry name" value="DIOX_N"/>
    <property type="match status" value="1"/>
</dbReference>
<evidence type="ECO:0000313" key="5">
    <source>
        <dbReference type="Proteomes" id="UP000030706"/>
    </source>
</evidence>
<dbReference type="Gene3D" id="2.60.120.330">
    <property type="entry name" value="B-lactam Antibiotic, Isopenicillin N Synthase, Chain"/>
    <property type="match status" value="1"/>
</dbReference>
<keyword evidence="5" id="KW-1185">Reference proteome</keyword>
<comment type="similarity">
    <text evidence="1 2">Belongs to the iron/ascorbate-dependent oxidoreductase family.</text>
</comment>
<dbReference type="GO" id="GO:0046872">
    <property type="term" value="F:metal ion binding"/>
    <property type="evidence" value="ECO:0007669"/>
    <property type="project" value="UniProtKB-KW"/>
</dbReference>
<keyword evidence="4" id="KW-0223">Dioxygenase</keyword>
<dbReference type="PROSITE" id="PS51471">
    <property type="entry name" value="FE2OG_OXY"/>
    <property type="match status" value="1"/>
</dbReference>
<gene>
    <name evidence="4" type="ORF">M438DRAFT_48653</name>
</gene>
<dbReference type="GO" id="GO:0044283">
    <property type="term" value="P:small molecule biosynthetic process"/>
    <property type="evidence" value="ECO:0007669"/>
    <property type="project" value="UniProtKB-ARBA"/>
</dbReference>
<evidence type="ECO:0000256" key="1">
    <source>
        <dbReference type="ARBA" id="ARBA00008056"/>
    </source>
</evidence>
<evidence type="ECO:0000313" key="4">
    <source>
        <dbReference type="EMBL" id="KEQ82852.1"/>
    </source>
</evidence>
<dbReference type="InterPro" id="IPR026992">
    <property type="entry name" value="DIOX_N"/>
</dbReference>
<dbReference type="Proteomes" id="UP000030706">
    <property type="component" value="Unassembled WGS sequence"/>
</dbReference>
<protein>
    <submittedName>
        <fullName evidence="4">Oxoglutarate 3-dioxygenase</fullName>
    </submittedName>
</protein>
<dbReference type="InterPro" id="IPR050231">
    <property type="entry name" value="Iron_ascorbate_oxido_reductase"/>
</dbReference>
<dbReference type="GeneID" id="40752440"/>
<dbReference type="OrthoDB" id="288590at2759"/>
<keyword evidence="2" id="KW-0408">Iron</keyword>